<evidence type="ECO:0000313" key="8">
    <source>
        <dbReference type="EMBL" id="OXT09313.1"/>
    </source>
</evidence>
<dbReference type="SUPFAM" id="SSF54001">
    <property type="entry name" value="Cysteine proteinases"/>
    <property type="match status" value="1"/>
</dbReference>
<dbReference type="Gene3D" id="3.90.1720.10">
    <property type="entry name" value="endopeptidase domain like (from Nostoc punctiforme)"/>
    <property type="match status" value="1"/>
</dbReference>
<dbReference type="AlphaFoldDB" id="A0A231VM27"/>
<dbReference type="PANTHER" id="PTHR47053:SF1">
    <property type="entry name" value="MUREIN DD-ENDOPEPTIDASE MEPH-RELATED"/>
    <property type="match status" value="1"/>
</dbReference>
<evidence type="ECO:0000313" key="7">
    <source>
        <dbReference type="EMBL" id="AST56401.1"/>
    </source>
</evidence>
<organism evidence="8 10">
    <name type="scientific">Thermoanaerobacterium thermosaccharolyticum</name>
    <name type="common">Clostridium thermosaccharolyticum</name>
    <dbReference type="NCBI Taxonomy" id="1517"/>
    <lineage>
        <taxon>Bacteria</taxon>
        <taxon>Bacillati</taxon>
        <taxon>Bacillota</taxon>
        <taxon>Clostridia</taxon>
        <taxon>Thermoanaerobacterales</taxon>
        <taxon>Thermoanaerobacteraceae</taxon>
        <taxon>Thermoanaerobacterium</taxon>
    </lineage>
</organism>
<evidence type="ECO:0000256" key="1">
    <source>
        <dbReference type="ARBA" id="ARBA00007074"/>
    </source>
</evidence>
<evidence type="ECO:0000256" key="4">
    <source>
        <dbReference type="ARBA" id="ARBA00022807"/>
    </source>
</evidence>
<evidence type="ECO:0000313" key="9">
    <source>
        <dbReference type="Proteomes" id="UP000214975"/>
    </source>
</evidence>
<dbReference type="RefSeq" id="WP_094043444.1">
    <property type="nucleotide sequence ID" value="NZ_CP016893.1"/>
</dbReference>
<dbReference type="Gene3D" id="2.30.30.40">
    <property type="entry name" value="SH3 Domains"/>
    <property type="match status" value="1"/>
</dbReference>
<keyword evidence="4" id="KW-0788">Thiol protease</keyword>
<dbReference type="InterPro" id="IPR003646">
    <property type="entry name" value="SH3-like_bac-type"/>
</dbReference>
<evidence type="ECO:0000259" key="5">
    <source>
        <dbReference type="PROSITE" id="PS51781"/>
    </source>
</evidence>
<evidence type="ECO:0000256" key="2">
    <source>
        <dbReference type="ARBA" id="ARBA00022670"/>
    </source>
</evidence>
<keyword evidence="2" id="KW-0645">Protease</keyword>
<evidence type="ECO:0000259" key="6">
    <source>
        <dbReference type="PROSITE" id="PS51935"/>
    </source>
</evidence>
<dbReference type="GO" id="GO:0006508">
    <property type="term" value="P:proteolysis"/>
    <property type="evidence" value="ECO:0007669"/>
    <property type="project" value="UniProtKB-KW"/>
</dbReference>
<name>A0A231VM27_THETR</name>
<dbReference type="InterPro" id="IPR038765">
    <property type="entry name" value="Papain-like_cys_pep_sf"/>
</dbReference>
<dbReference type="GO" id="GO:0008234">
    <property type="term" value="F:cysteine-type peptidase activity"/>
    <property type="evidence" value="ECO:0007669"/>
    <property type="project" value="UniProtKB-KW"/>
</dbReference>
<keyword evidence="3 8" id="KW-0378">Hydrolase</keyword>
<dbReference type="Pfam" id="PF08239">
    <property type="entry name" value="SH3_3"/>
    <property type="match status" value="1"/>
</dbReference>
<reference evidence="8 10" key="2">
    <citation type="submission" date="2017-06" db="EMBL/GenBank/DDBJ databases">
        <title>Isolation and characterization of a thermophilic and butanogenic Thermoanaerobacterium thermosaccharolyticum M5 capable of efficient degradation of hemicellulose.</title>
        <authorList>
            <person name="Xin F."/>
            <person name="Jiang Y."/>
        </authorList>
    </citation>
    <scope>NUCLEOTIDE SEQUENCE [LARGE SCALE GENOMIC DNA]</scope>
    <source>
        <strain evidence="8 10">M5</strain>
    </source>
</reference>
<sequence length="232" mass="25035">MNSRLSKLVFGVSVFGMTLVGSSMLTHVYADNLGTGIVIGNSVNIRSGGSLSSKIITQLNWNDAVTVLGQENGWYNIKLSNGTVGWIYGQYLSLRSSSSTVSRGDVDRSVVLRLIDFGKKFLGTKYVYGGESPSGFDCSGFTQYVFKSVGVNLPRMADDQATVGTYVDRGNLQPGDLVFFKTLGSSIINHAGIYIGNGEFMHASSGAGKVMISSLKDDYYSTHYATARRVIQ</sequence>
<dbReference type="InterPro" id="IPR000064">
    <property type="entry name" value="NLP_P60_dom"/>
</dbReference>
<dbReference type="PANTHER" id="PTHR47053">
    <property type="entry name" value="MUREIN DD-ENDOPEPTIDASE MEPH-RELATED"/>
    <property type="match status" value="1"/>
</dbReference>
<accession>A0A231VM27</accession>
<dbReference type="PROSITE" id="PS51781">
    <property type="entry name" value="SH3B"/>
    <property type="match status" value="1"/>
</dbReference>
<dbReference type="InterPro" id="IPR051202">
    <property type="entry name" value="Peptidase_C40"/>
</dbReference>
<dbReference type="Proteomes" id="UP000215301">
    <property type="component" value="Unassembled WGS sequence"/>
</dbReference>
<comment type="similarity">
    <text evidence="1">Belongs to the peptidase C40 family.</text>
</comment>
<dbReference type="EMBL" id="NKHD01000004">
    <property type="protein sequence ID" value="OXT09313.1"/>
    <property type="molecule type" value="Genomic_DNA"/>
</dbReference>
<proteinExistence type="inferred from homology"/>
<evidence type="ECO:0000256" key="3">
    <source>
        <dbReference type="ARBA" id="ARBA00022801"/>
    </source>
</evidence>
<feature type="domain" description="NlpC/P60" evidence="6">
    <location>
        <begin position="108"/>
        <end position="231"/>
    </location>
</feature>
<dbReference type="Proteomes" id="UP000214975">
    <property type="component" value="Chromosome"/>
</dbReference>
<protein>
    <submittedName>
        <fullName evidence="8">Glycoside hydrolase</fullName>
    </submittedName>
    <submittedName>
        <fullName evidence="7">NLP/P60 family protein</fullName>
    </submittedName>
</protein>
<dbReference type="SMART" id="SM00287">
    <property type="entry name" value="SH3b"/>
    <property type="match status" value="1"/>
</dbReference>
<evidence type="ECO:0000313" key="10">
    <source>
        <dbReference type="Proteomes" id="UP000215301"/>
    </source>
</evidence>
<feature type="domain" description="SH3b" evidence="5">
    <location>
        <begin position="33"/>
        <end position="96"/>
    </location>
</feature>
<dbReference type="EMBL" id="CP016893">
    <property type="protein sequence ID" value="AST56401.1"/>
    <property type="molecule type" value="Genomic_DNA"/>
</dbReference>
<reference evidence="7 9" key="1">
    <citation type="submission" date="2016-08" db="EMBL/GenBank/DDBJ databases">
        <title>A novel genetic cassette of butanologenic Thermoanaerobacterium thermosaccharolyticum that directly convert cellulose to butanol.</title>
        <authorList>
            <person name="Li T."/>
            <person name="He J."/>
        </authorList>
    </citation>
    <scope>NUCLEOTIDE SEQUENCE [LARGE SCALE GENOMIC DNA]</scope>
    <source>
        <strain evidence="7 9">TG57</strain>
    </source>
</reference>
<dbReference type="Pfam" id="PF00877">
    <property type="entry name" value="NLPC_P60"/>
    <property type="match status" value="1"/>
</dbReference>
<dbReference type="PROSITE" id="PS51935">
    <property type="entry name" value="NLPC_P60"/>
    <property type="match status" value="1"/>
</dbReference>
<gene>
    <name evidence="8" type="ORF">CE561_01315</name>
    <name evidence="7" type="ORF">Thert_00151</name>
</gene>